<dbReference type="KEGG" id="eaj:Q3M24_10480"/>
<feature type="signal peptide" evidence="1">
    <location>
        <begin position="1"/>
        <end position="25"/>
    </location>
</feature>
<reference evidence="2" key="2">
    <citation type="submission" date="2024-06" db="EMBL/GenBank/DDBJ databases">
        <authorList>
            <person name="Plum-Jensen L.E."/>
            <person name="Schramm A."/>
            <person name="Marshall I.P.G."/>
        </authorList>
    </citation>
    <scope>NUCLEOTIDE SEQUENCE</scope>
    <source>
        <strain evidence="2">Rat1</strain>
    </source>
</reference>
<dbReference type="AlphaFoldDB" id="A0AAU8LZW9"/>
<evidence type="ECO:0000256" key="1">
    <source>
        <dbReference type="SAM" id="SignalP"/>
    </source>
</evidence>
<accession>A0AAU8LZW9</accession>
<dbReference type="EMBL" id="CP159373">
    <property type="protein sequence ID" value="XCN75132.1"/>
    <property type="molecule type" value="Genomic_DNA"/>
</dbReference>
<gene>
    <name evidence="2" type="ORF">Q3M24_10480</name>
</gene>
<feature type="chain" id="PRO_5043863000" evidence="1">
    <location>
        <begin position="26"/>
        <end position="243"/>
    </location>
</feature>
<evidence type="ECO:0000313" key="2">
    <source>
        <dbReference type="EMBL" id="XCN75132.1"/>
    </source>
</evidence>
<reference evidence="2" key="1">
    <citation type="journal article" date="2024" name="Syst. Appl. Microbiol.">
        <title>First single-strain enrichments of Electrothrix cable bacteria, description of E. aestuarii sp. nov. and E. rattekaaiensis sp. nov., and proposal of a cable bacteria taxonomy following the rules of the SeqCode.</title>
        <authorList>
            <person name="Plum-Jensen L.E."/>
            <person name="Schramm A."/>
            <person name="Marshall I.P.G."/>
        </authorList>
    </citation>
    <scope>NUCLEOTIDE SEQUENCE</scope>
    <source>
        <strain evidence="2">Rat1</strain>
    </source>
</reference>
<keyword evidence="1" id="KW-0732">Signal</keyword>
<name>A0AAU8LZW9_9BACT</name>
<protein>
    <submittedName>
        <fullName evidence="2">Uncharacterized protein</fullName>
    </submittedName>
</protein>
<organism evidence="2">
    <name type="scientific">Candidatus Electrothrix aestuarii</name>
    <dbReference type="NCBI Taxonomy" id="3062594"/>
    <lineage>
        <taxon>Bacteria</taxon>
        <taxon>Pseudomonadati</taxon>
        <taxon>Thermodesulfobacteriota</taxon>
        <taxon>Desulfobulbia</taxon>
        <taxon>Desulfobulbales</taxon>
        <taxon>Desulfobulbaceae</taxon>
        <taxon>Candidatus Electrothrix</taxon>
    </lineage>
</organism>
<proteinExistence type="predicted"/>
<sequence>MVIKKIPYLCVALTALLVGNKSVQAEDAKQNFISRAYEESAVSSLLLAAGMYGGLNDDSSPGVSLSLGQPKNMVKGLFTDQGQFDGQDITLSYEGSEGRLGFSAGYIYTTGEKEPNGSSVLLGLDNYSKNTLNSMQERPWYVTVDLSRSFQVGDNFAVGVGSKAVLLSNNLDEENSTNKAVSMTLNLPVSYKGFLTVTPEFQWSRALLTDGEQGPGGDDTQNLFDAENGQDAFYGGMSISFSY</sequence>